<dbReference type="EMBL" id="MLQR01000040">
    <property type="protein sequence ID" value="OIJ11365.1"/>
    <property type="molecule type" value="Genomic_DNA"/>
</dbReference>
<accession>A0A1S2LIR2</accession>
<organism evidence="1 2">
    <name type="scientific">Anaerobacillus alkalilacustris</name>
    <dbReference type="NCBI Taxonomy" id="393763"/>
    <lineage>
        <taxon>Bacteria</taxon>
        <taxon>Bacillati</taxon>
        <taxon>Bacillota</taxon>
        <taxon>Bacilli</taxon>
        <taxon>Bacillales</taxon>
        <taxon>Bacillaceae</taxon>
        <taxon>Anaerobacillus</taxon>
    </lineage>
</organism>
<dbReference type="AlphaFoldDB" id="A0A1S2LIR2"/>
<keyword evidence="2" id="KW-1185">Reference proteome</keyword>
<proteinExistence type="predicted"/>
<evidence type="ECO:0000313" key="2">
    <source>
        <dbReference type="Proteomes" id="UP000179524"/>
    </source>
</evidence>
<protein>
    <submittedName>
        <fullName evidence="1">Uncharacterized protein</fullName>
    </submittedName>
</protein>
<evidence type="ECO:0000313" key="1">
    <source>
        <dbReference type="EMBL" id="OIJ11365.1"/>
    </source>
</evidence>
<gene>
    <name evidence="1" type="ORF">BKP37_15945</name>
</gene>
<name>A0A1S2LIR2_9BACI</name>
<dbReference type="OrthoDB" id="2970389at2"/>
<reference evidence="1 2" key="1">
    <citation type="submission" date="2016-10" db="EMBL/GenBank/DDBJ databases">
        <title>Draft genome sequences of four alkaliphilic bacteria belonging to the Anaerobacillus genus.</title>
        <authorList>
            <person name="Bassil N.M."/>
            <person name="Lloyd J.R."/>
        </authorList>
    </citation>
    <scope>NUCLEOTIDE SEQUENCE [LARGE SCALE GENOMIC DNA]</scope>
    <source>
        <strain evidence="1 2">DSM 18345</strain>
    </source>
</reference>
<comment type="caution">
    <text evidence="1">The sequence shown here is derived from an EMBL/GenBank/DDBJ whole genome shotgun (WGS) entry which is preliminary data.</text>
</comment>
<dbReference type="RefSeq" id="WP_071310614.1">
    <property type="nucleotide sequence ID" value="NZ_MLQR01000040.1"/>
</dbReference>
<sequence length="63" mass="7299">MSNKEREKYLSKEGVTIRGDLNPKNIFHSTPFYAGDAVDQHKQLEEVNEIFSEKEIKQSNENS</sequence>
<dbReference type="Proteomes" id="UP000179524">
    <property type="component" value="Unassembled WGS sequence"/>
</dbReference>